<dbReference type="EMBL" id="CP002665">
    <property type="protein sequence ID" value="AEI12676.1"/>
    <property type="molecule type" value="Genomic_DNA"/>
</dbReference>
<evidence type="ECO:0000313" key="1">
    <source>
        <dbReference type="EMBL" id="AEI12676.1"/>
    </source>
</evidence>
<keyword evidence="2" id="KW-1185">Reference proteome</keyword>
<sequence>MSDARGGYRSYTADGSWWTVRTYGSTYWVARVRHAEGGGYEVVQWFEAYAKAGWAAGAAAQLAYAQGVADAKAQVVRALHGALDEVGLGVPEPPVPVSRTPASQAPAELVLEADADLEPPN</sequence>
<dbReference type="AlphaFoldDB" id="F8A0J1"/>
<accession>F8A0J1</accession>
<name>F8A0J1_CELGA</name>
<proteinExistence type="predicted"/>
<reference evidence="2" key="1">
    <citation type="submission" date="2011-04" db="EMBL/GenBank/DDBJ databases">
        <title>Complete sequence of Cellvibrio gilvus ATCC 13127.</title>
        <authorList>
            <person name="Lucas S."/>
            <person name="Han J."/>
            <person name="Lapidus A."/>
            <person name="Cheng J.-F."/>
            <person name="Goodwin L."/>
            <person name="Pitluck S."/>
            <person name="Peters L."/>
            <person name="Munk A."/>
            <person name="Detter J.C."/>
            <person name="Han C."/>
            <person name="Tapia R."/>
            <person name="Land M."/>
            <person name="Hauser L."/>
            <person name="Kyrpides N."/>
            <person name="Ivanova N."/>
            <person name="Ovchinnikova G."/>
            <person name="Pagani I."/>
            <person name="Mead D."/>
            <person name="Brumm P."/>
            <person name="Woyke T."/>
        </authorList>
    </citation>
    <scope>NUCLEOTIDE SEQUENCE [LARGE SCALE GENOMIC DNA]</scope>
    <source>
        <strain evidence="2">ATCC 13127 / NRRL B-14078</strain>
    </source>
</reference>
<organism evidence="1 2">
    <name type="scientific">Cellulomonas gilvus (strain ATCC 13127 / NRRL B-14078)</name>
    <name type="common">Cellvibrio gilvus</name>
    <dbReference type="NCBI Taxonomy" id="593907"/>
    <lineage>
        <taxon>Bacteria</taxon>
        <taxon>Bacillati</taxon>
        <taxon>Actinomycetota</taxon>
        <taxon>Actinomycetes</taxon>
        <taxon>Micrococcales</taxon>
        <taxon>Cellulomonadaceae</taxon>
        <taxon>Cellulomonas</taxon>
    </lineage>
</organism>
<gene>
    <name evidence="1" type="ordered locus">Celgi_2176</name>
</gene>
<dbReference type="STRING" id="593907.Celgi_2176"/>
<dbReference type="OrthoDB" id="5188495at2"/>
<dbReference type="HOGENOM" id="CLU_2033883_0_0_11"/>
<protein>
    <submittedName>
        <fullName evidence="1">Uncharacterized protein</fullName>
    </submittedName>
</protein>
<dbReference type="RefSeq" id="WP_013884194.1">
    <property type="nucleotide sequence ID" value="NC_015671.1"/>
</dbReference>
<evidence type="ECO:0000313" key="2">
    <source>
        <dbReference type="Proteomes" id="UP000000485"/>
    </source>
</evidence>
<dbReference type="KEGG" id="cga:Celgi_2176"/>
<dbReference type="Proteomes" id="UP000000485">
    <property type="component" value="Chromosome"/>
</dbReference>